<comment type="function">
    <text evidence="5">Responsible for the release of ribosomes from messenger RNA at the termination of protein biosynthesis. May increase the efficiency of translation by recycling ribosomes from one round of translation to another.</text>
</comment>
<dbReference type="AlphaFoldDB" id="A0A1D8GBF6"/>
<comment type="similarity">
    <text evidence="2 5">Belongs to the RRF family.</text>
</comment>
<evidence type="ECO:0000256" key="4">
    <source>
        <dbReference type="ARBA" id="ARBA00022917"/>
    </source>
</evidence>
<dbReference type="FunFam" id="1.10.132.20:FF:000001">
    <property type="entry name" value="Ribosome-recycling factor"/>
    <property type="match status" value="1"/>
</dbReference>
<dbReference type="SUPFAM" id="SSF55194">
    <property type="entry name" value="Ribosome recycling factor, RRF"/>
    <property type="match status" value="1"/>
</dbReference>
<evidence type="ECO:0000313" key="8">
    <source>
        <dbReference type="EMBL" id="AOT68247.1"/>
    </source>
</evidence>
<comment type="subcellular location">
    <subcellularLocation>
        <location evidence="1 5">Cytoplasm</location>
    </subcellularLocation>
</comment>
<dbReference type="NCBIfam" id="TIGR00496">
    <property type="entry name" value="frr"/>
    <property type="match status" value="1"/>
</dbReference>
<dbReference type="InterPro" id="IPR036191">
    <property type="entry name" value="RRF_sf"/>
</dbReference>
<reference evidence="8 9" key="1">
    <citation type="submission" date="2016-09" db="EMBL/GenBank/DDBJ databases">
        <title>Genomic analysis reveals versatility of anaerobic energy metabolism of Geosporobacter ferrireducens IRF9 of phylum Firmicutes.</title>
        <authorList>
            <person name="Kim S.-J."/>
        </authorList>
    </citation>
    <scope>NUCLEOTIDE SEQUENCE [LARGE SCALE GENOMIC DNA]</scope>
    <source>
        <strain evidence="8 9">IRF9</strain>
    </source>
</reference>
<dbReference type="GO" id="GO:0005737">
    <property type="term" value="C:cytoplasm"/>
    <property type="evidence" value="ECO:0007669"/>
    <property type="project" value="UniProtKB-SubCell"/>
</dbReference>
<name>A0A1D8GBF6_9FIRM</name>
<keyword evidence="4 5" id="KW-0648">Protein biosynthesis</keyword>
<keyword evidence="3 5" id="KW-0963">Cytoplasm</keyword>
<evidence type="ECO:0000256" key="1">
    <source>
        <dbReference type="ARBA" id="ARBA00004496"/>
    </source>
</evidence>
<dbReference type="Gene3D" id="1.10.132.20">
    <property type="entry name" value="Ribosome-recycling factor"/>
    <property type="match status" value="1"/>
</dbReference>
<evidence type="ECO:0000313" key="9">
    <source>
        <dbReference type="Proteomes" id="UP000095743"/>
    </source>
</evidence>
<dbReference type="KEGG" id="gfe:Gferi_00785"/>
<dbReference type="CDD" id="cd00520">
    <property type="entry name" value="RRF"/>
    <property type="match status" value="1"/>
</dbReference>
<accession>A0A1D8GBF6</accession>
<gene>
    <name evidence="5" type="primary">frr</name>
    <name evidence="8" type="ORF">Gferi_00785</name>
</gene>
<proteinExistence type="inferred from homology"/>
<dbReference type="Gene3D" id="3.30.1360.40">
    <property type="match status" value="1"/>
</dbReference>
<feature type="region of interest" description="Disordered" evidence="6">
    <location>
        <begin position="134"/>
        <end position="153"/>
    </location>
</feature>
<sequence length="185" mass="21049">MSLQVHKELEEKMQKTIKVLKEDLHSIRAGRANPALLDRIVVDYYGSPTPLKQIATISAPEPRLLVIQPYDKSAIQPIEKVITQSDLGINPSNDGKTIRLAIPQLTEERRKDLLKVVKKTGEEAKVAIRNERRDANDKLKKMQKSGELTEDDLKKAEDDVQKATNKYVEIIDELVVKKEKEIMEV</sequence>
<dbReference type="RefSeq" id="WP_069973800.1">
    <property type="nucleotide sequence ID" value="NZ_CP017269.1"/>
</dbReference>
<dbReference type="PANTHER" id="PTHR20982">
    <property type="entry name" value="RIBOSOME RECYCLING FACTOR"/>
    <property type="match status" value="1"/>
</dbReference>
<dbReference type="EMBL" id="CP017269">
    <property type="protein sequence ID" value="AOT68247.1"/>
    <property type="molecule type" value="Genomic_DNA"/>
</dbReference>
<dbReference type="InterPro" id="IPR023584">
    <property type="entry name" value="Ribosome_recyc_fac_dom"/>
</dbReference>
<dbReference type="GO" id="GO:0043023">
    <property type="term" value="F:ribosomal large subunit binding"/>
    <property type="evidence" value="ECO:0007669"/>
    <property type="project" value="TreeGrafter"/>
</dbReference>
<dbReference type="FunFam" id="3.30.1360.40:FF:000001">
    <property type="entry name" value="Ribosome-recycling factor"/>
    <property type="match status" value="1"/>
</dbReference>
<dbReference type="HAMAP" id="MF_00040">
    <property type="entry name" value="RRF"/>
    <property type="match status" value="1"/>
</dbReference>
<keyword evidence="9" id="KW-1185">Reference proteome</keyword>
<dbReference type="PANTHER" id="PTHR20982:SF3">
    <property type="entry name" value="MITOCHONDRIAL RIBOSOME RECYCLING FACTOR PSEUDO 1"/>
    <property type="match status" value="1"/>
</dbReference>
<dbReference type="Proteomes" id="UP000095743">
    <property type="component" value="Chromosome"/>
</dbReference>
<protein>
    <recommendedName>
        <fullName evidence="5">Ribosome-recycling factor</fullName>
        <shortName evidence="5">RRF</shortName>
    </recommendedName>
    <alternativeName>
        <fullName evidence="5">Ribosome-releasing factor</fullName>
    </alternativeName>
</protein>
<evidence type="ECO:0000256" key="2">
    <source>
        <dbReference type="ARBA" id="ARBA00005912"/>
    </source>
</evidence>
<dbReference type="InterPro" id="IPR002661">
    <property type="entry name" value="Ribosome_recyc_fac"/>
</dbReference>
<feature type="domain" description="Ribosome recycling factor" evidence="7">
    <location>
        <begin position="20"/>
        <end position="183"/>
    </location>
</feature>
<dbReference type="Pfam" id="PF01765">
    <property type="entry name" value="RRF"/>
    <property type="match status" value="1"/>
</dbReference>
<evidence type="ECO:0000256" key="3">
    <source>
        <dbReference type="ARBA" id="ARBA00022490"/>
    </source>
</evidence>
<dbReference type="GO" id="GO:0006415">
    <property type="term" value="P:translational termination"/>
    <property type="evidence" value="ECO:0007669"/>
    <property type="project" value="UniProtKB-UniRule"/>
</dbReference>
<evidence type="ECO:0000256" key="5">
    <source>
        <dbReference type="HAMAP-Rule" id="MF_00040"/>
    </source>
</evidence>
<dbReference type="OrthoDB" id="9804006at2"/>
<evidence type="ECO:0000256" key="6">
    <source>
        <dbReference type="SAM" id="MobiDB-lite"/>
    </source>
</evidence>
<organism evidence="8 9">
    <name type="scientific">Geosporobacter ferrireducens</name>
    <dbReference type="NCBI Taxonomy" id="1424294"/>
    <lineage>
        <taxon>Bacteria</taxon>
        <taxon>Bacillati</taxon>
        <taxon>Bacillota</taxon>
        <taxon>Clostridia</taxon>
        <taxon>Peptostreptococcales</taxon>
        <taxon>Thermotaleaceae</taxon>
        <taxon>Geosporobacter</taxon>
    </lineage>
</organism>
<evidence type="ECO:0000259" key="7">
    <source>
        <dbReference type="Pfam" id="PF01765"/>
    </source>
</evidence>
<dbReference type="STRING" id="1424294.Gferi_00785"/>